<dbReference type="Pfam" id="PF16420">
    <property type="entry name" value="ATG7_N"/>
    <property type="match status" value="1"/>
</dbReference>
<feature type="non-terminal residue" evidence="2">
    <location>
        <position position="244"/>
    </location>
</feature>
<name>A0A023B3S9_GRENI</name>
<evidence type="ECO:0000259" key="1">
    <source>
        <dbReference type="Pfam" id="PF16420"/>
    </source>
</evidence>
<dbReference type="VEuPathDB" id="CryptoDB:GNI_107270"/>
<comment type="caution">
    <text evidence="2">The sequence shown here is derived from an EMBL/GenBank/DDBJ whole genome shotgun (WGS) entry which is preliminary data.</text>
</comment>
<proteinExistence type="predicted"/>
<reference evidence="2" key="1">
    <citation type="submission" date="2013-12" db="EMBL/GenBank/DDBJ databases">
        <authorList>
            <person name="Omoto C.K."/>
            <person name="Sibley D."/>
            <person name="Venepally P."/>
            <person name="Hadjithomas M."/>
            <person name="Karamycheva S."/>
            <person name="Brunk B."/>
            <person name="Roos D."/>
            <person name="Caler E."/>
            <person name="Lorenzi H."/>
        </authorList>
    </citation>
    <scope>NUCLEOTIDE SEQUENCE</scope>
</reference>
<dbReference type="InterPro" id="IPR042522">
    <property type="entry name" value="Atg7_N_1"/>
</dbReference>
<dbReference type="Proteomes" id="UP000019763">
    <property type="component" value="Unassembled WGS sequence"/>
</dbReference>
<dbReference type="GeneID" id="22913830"/>
<sequence>MGGRSPWWARQAYIAKCYTHLVEPLLGFGSGARRKRAWDFCSCFMASVFLRFGEYQCIVDISFWDKVIKLKLHEWRLDKPVISIKGFIQSPNVLRINNESLEPEASSTGKAAHTCVRAILRILDQHYVTGKFYHVNSQEEFCDYPFNQAAMQSLQPLLSHVRTKSAVDVSLICPFTVVAYMDLKDYIMKYAVSIGTVGSTRFELVESREIQEDGAYRKLLERVIFSPAPAPAPTPTSTSVPVPT</sequence>
<gene>
    <name evidence="2" type="ORF">GNI_107270</name>
</gene>
<evidence type="ECO:0000313" key="3">
    <source>
        <dbReference type="Proteomes" id="UP000019763"/>
    </source>
</evidence>
<dbReference type="AlphaFoldDB" id="A0A023B3S9"/>
<organism evidence="2 3">
    <name type="scientific">Gregarina niphandrodes</name>
    <name type="common">Septate eugregarine</name>
    <dbReference type="NCBI Taxonomy" id="110365"/>
    <lineage>
        <taxon>Eukaryota</taxon>
        <taxon>Sar</taxon>
        <taxon>Alveolata</taxon>
        <taxon>Apicomplexa</taxon>
        <taxon>Conoidasida</taxon>
        <taxon>Gregarinasina</taxon>
        <taxon>Eugregarinorida</taxon>
        <taxon>Gregarinidae</taxon>
        <taxon>Gregarina</taxon>
    </lineage>
</organism>
<dbReference type="OrthoDB" id="338614at2759"/>
<feature type="domain" description="Ubiquitin-like modifier-activating enzyme Atg7 N-terminal" evidence="1">
    <location>
        <begin position="50"/>
        <end position="197"/>
    </location>
</feature>
<dbReference type="Gene3D" id="3.40.140.70">
    <property type="entry name" value="Ubiquitin-like modifier-activating enzyme ATG7 N-terminal domain"/>
    <property type="match status" value="1"/>
</dbReference>
<protein>
    <recommendedName>
        <fullName evidence="1">Ubiquitin-like modifier-activating enzyme Atg7 N-terminal domain-containing protein</fullName>
    </recommendedName>
</protein>
<dbReference type="InterPro" id="IPR032197">
    <property type="entry name" value="Atg7_N"/>
</dbReference>
<accession>A0A023B3S9</accession>
<dbReference type="RefSeq" id="XP_011131410.1">
    <property type="nucleotide sequence ID" value="XM_011133108.1"/>
</dbReference>
<keyword evidence="3" id="KW-1185">Reference proteome</keyword>
<evidence type="ECO:0000313" key="2">
    <source>
        <dbReference type="EMBL" id="EZG55919.1"/>
    </source>
</evidence>
<dbReference type="EMBL" id="AFNH02000798">
    <property type="protein sequence ID" value="EZG55919.1"/>
    <property type="molecule type" value="Genomic_DNA"/>
</dbReference>